<dbReference type="InterPro" id="IPR002126">
    <property type="entry name" value="Cadherin-like_dom"/>
</dbReference>
<dbReference type="GO" id="GO:0005509">
    <property type="term" value="F:calcium ion binding"/>
    <property type="evidence" value="ECO:0007669"/>
    <property type="project" value="InterPro"/>
</dbReference>
<evidence type="ECO:0000313" key="4">
    <source>
        <dbReference type="EMBL" id="TWT65250.1"/>
    </source>
</evidence>
<dbReference type="CDD" id="cd11304">
    <property type="entry name" value="Cadherin_repeat"/>
    <property type="match status" value="4"/>
</dbReference>
<feature type="domain" description="Cadherin" evidence="3">
    <location>
        <begin position="337"/>
        <end position="428"/>
    </location>
</feature>
<feature type="domain" description="Cadherin" evidence="3">
    <location>
        <begin position="119"/>
        <end position="223"/>
    </location>
</feature>
<gene>
    <name evidence="4" type="ORF">CA85_31620</name>
</gene>
<evidence type="ECO:0000259" key="3">
    <source>
        <dbReference type="PROSITE" id="PS50268"/>
    </source>
</evidence>
<proteinExistence type="predicted"/>
<sequence length="523" mass="53669">MFTITVTEAAENTAPTAIALSETSIDESSEIGTAVGTLSSTDANAGDTFTYALVAGEGDTDNAAFEIDGDQIKTVGELDFDTQSSYSVRVSSTDAGGLSTEEMFTITVTEAAENTAPTAIALSETSIDESSEIGTAVGTLSSTDANAGDTFTYALVAGEGDTDNAAFEIDGDQIKTVGELDFDTQSSYSVRVSSTDAGGLSTEEMFTVTVTEAEAPGNSAPTDIDLSSDTIDESAPAGSVVGTLSAVDPDEGDTFTYGVALVEGAGDTDNASFVIEGNELKTTTDLDFDTQSSYVIHLRATDAGGLSVEKTFTIHVTESETPANTAPTEVTIDQSIVAAGQPVDTVVGTLGSVDADAGDTFTYTIVSDDGGEPDAFKVVDGNLVTNQVFDDAIQDLFSVEVQTEDAGGLTLSQTLDIMISEANVAPTAISISGTSVPANPVAGTSFGTLVTDDANAADSHVYTLVAGDGDADNATFVVEGDELKTTTDLDSSSQSSYSIRVRSQDRYGLSVEGVLTLSMESVE</sequence>
<feature type="domain" description="Cadherin" evidence="3">
    <location>
        <begin position="230"/>
        <end position="329"/>
    </location>
</feature>
<dbReference type="PRINTS" id="PR00205">
    <property type="entry name" value="CADHERIN"/>
</dbReference>
<evidence type="ECO:0000256" key="2">
    <source>
        <dbReference type="ARBA" id="ARBA00022989"/>
    </source>
</evidence>
<reference evidence="4 5" key="1">
    <citation type="submission" date="2019-02" db="EMBL/GenBank/DDBJ databases">
        <title>Deep-cultivation of Planctomycetes and their phenomic and genomic characterization uncovers novel biology.</title>
        <authorList>
            <person name="Wiegand S."/>
            <person name="Jogler M."/>
            <person name="Boedeker C."/>
            <person name="Pinto D."/>
            <person name="Vollmers J."/>
            <person name="Rivas-Marin E."/>
            <person name="Kohn T."/>
            <person name="Peeters S.H."/>
            <person name="Heuer A."/>
            <person name="Rast P."/>
            <person name="Oberbeckmann S."/>
            <person name="Bunk B."/>
            <person name="Jeske O."/>
            <person name="Meyerdierks A."/>
            <person name="Storesund J.E."/>
            <person name="Kallscheuer N."/>
            <person name="Luecker S."/>
            <person name="Lage O.M."/>
            <person name="Pohl T."/>
            <person name="Merkel B.J."/>
            <person name="Hornburger P."/>
            <person name="Mueller R.-W."/>
            <person name="Bruemmer F."/>
            <person name="Labrenz M."/>
            <person name="Spormann A.M."/>
            <person name="Op Den Camp H."/>
            <person name="Overmann J."/>
            <person name="Amann R."/>
            <person name="Jetten M.S.M."/>
            <person name="Mascher T."/>
            <person name="Medema M.H."/>
            <person name="Devos D.P."/>
            <person name="Kaster A.-K."/>
            <person name="Ovreas L."/>
            <person name="Rohde M."/>
            <person name="Galperin M.Y."/>
            <person name="Jogler C."/>
        </authorList>
    </citation>
    <scope>NUCLEOTIDE SEQUENCE [LARGE SCALE GENOMIC DNA]</scope>
    <source>
        <strain evidence="4 5">CA85</strain>
    </source>
</reference>
<dbReference type="AlphaFoldDB" id="A0A5C5XQS4"/>
<dbReference type="SMART" id="SM00112">
    <property type="entry name" value="CA"/>
    <property type="match status" value="4"/>
</dbReference>
<dbReference type="Gene3D" id="2.60.40.60">
    <property type="entry name" value="Cadherins"/>
    <property type="match status" value="4"/>
</dbReference>
<dbReference type="GO" id="GO:0007156">
    <property type="term" value="P:homophilic cell adhesion via plasma membrane adhesion molecules"/>
    <property type="evidence" value="ECO:0007669"/>
    <property type="project" value="InterPro"/>
</dbReference>
<keyword evidence="1" id="KW-0812">Transmembrane</keyword>
<feature type="domain" description="Cadherin" evidence="3">
    <location>
        <begin position="17"/>
        <end position="119"/>
    </location>
</feature>
<comment type="caution">
    <text evidence="4">The sequence shown here is derived from an EMBL/GenBank/DDBJ whole genome shotgun (WGS) entry which is preliminary data.</text>
</comment>
<evidence type="ECO:0000313" key="5">
    <source>
        <dbReference type="Proteomes" id="UP000318053"/>
    </source>
</evidence>
<organism evidence="4 5">
    <name type="scientific">Allorhodopirellula solitaria</name>
    <dbReference type="NCBI Taxonomy" id="2527987"/>
    <lineage>
        <taxon>Bacteria</taxon>
        <taxon>Pseudomonadati</taxon>
        <taxon>Planctomycetota</taxon>
        <taxon>Planctomycetia</taxon>
        <taxon>Pirellulales</taxon>
        <taxon>Pirellulaceae</taxon>
        <taxon>Allorhodopirellula</taxon>
    </lineage>
</organism>
<dbReference type="InterPro" id="IPR015919">
    <property type="entry name" value="Cadherin-like_sf"/>
</dbReference>
<dbReference type="GO" id="GO:0005886">
    <property type="term" value="C:plasma membrane"/>
    <property type="evidence" value="ECO:0007669"/>
    <property type="project" value="UniProtKB-SubCell"/>
</dbReference>
<dbReference type="PANTHER" id="PTHR24026">
    <property type="entry name" value="FAT ATYPICAL CADHERIN-RELATED"/>
    <property type="match status" value="1"/>
</dbReference>
<dbReference type="SUPFAM" id="SSF49313">
    <property type="entry name" value="Cadherin-like"/>
    <property type="match status" value="4"/>
</dbReference>
<keyword evidence="2" id="KW-1133">Transmembrane helix</keyword>
<keyword evidence="5" id="KW-1185">Reference proteome</keyword>
<name>A0A5C5XQS4_9BACT</name>
<dbReference type="EMBL" id="SJPK01000007">
    <property type="protein sequence ID" value="TWT65250.1"/>
    <property type="molecule type" value="Genomic_DNA"/>
</dbReference>
<dbReference type="PANTHER" id="PTHR24026:SF126">
    <property type="entry name" value="PROTOCADHERIN FAT 4"/>
    <property type="match status" value="1"/>
</dbReference>
<accession>A0A5C5XQS4</accession>
<dbReference type="Pfam" id="PF00028">
    <property type="entry name" value="Cadherin"/>
    <property type="match status" value="3"/>
</dbReference>
<protein>
    <submittedName>
        <fullName evidence="4">Cadherin domain protein</fullName>
    </submittedName>
</protein>
<dbReference type="PROSITE" id="PS50268">
    <property type="entry name" value="CADHERIN_2"/>
    <property type="match status" value="4"/>
</dbReference>
<dbReference type="OrthoDB" id="218711at2"/>
<evidence type="ECO:0000256" key="1">
    <source>
        <dbReference type="ARBA" id="ARBA00022692"/>
    </source>
</evidence>
<keyword evidence="2" id="KW-0472">Membrane</keyword>
<dbReference type="Proteomes" id="UP000318053">
    <property type="component" value="Unassembled WGS sequence"/>
</dbReference>